<dbReference type="SMART" id="SM00721">
    <property type="entry name" value="BAR"/>
    <property type="match status" value="1"/>
</dbReference>
<dbReference type="GO" id="GO:0097320">
    <property type="term" value="P:plasma membrane tubulation"/>
    <property type="evidence" value="ECO:0007669"/>
    <property type="project" value="TreeGrafter"/>
</dbReference>
<dbReference type="SMART" id="SM00326">
    <property type="entry name" value="SH3"/>
    <property type="match status" value="1"/>
</dbReference>
<gene>
    <name evidence="4" type="ORF">J8A68_001983</name>
</gene>
<dbReference type="EMBL" id="JAGSYN010000081">
    <property type="protein sequence ID" value="KAG7664477.1"/>
    <property type="molecule type" value="Genomic_DNA"/>
</dbReference>
<name>A0A8J5QSK1_9ASCO</name>
<dbReference type="PANTHER" id="PTHR47174:SF1">
    <property type="entry name" value="REDUCED VIABILITY UPON STARVATION PROTEIN 167"/>
    <property type="match status" value="1"/>
</dbReference>
<dbReference type="RefSeq" id="XP_049264709.1">
    <property type="nucleotide sequence ID" value="XM_049405684.1"/>
</dbReference>
<protein>
    <recommendedName>
        <fullName evidence="3">SH3 domain-containing protein</fullName>
    </recommendedName>
</protein>
<dbReference type="InterPro" id="IPR004148">
    <property type="entry name" value="BAR_dom"/>
</dbReference>
<dbReference type="Pfam" id="PF03114">
    <property type="entry name" value="BAR"/>
    <property type="match status" value="1"/>
</dbReference>
<dbReference type="GO" id="GO:0051666">
    <property type="term" value="P:actin cortical patch localization"/>
    <property type="evidence" value="ECO:0007669"/>
    <property type="project" value="InterPro"/>
</dbReference>
<dbReference type="GO" id="GO:0043332">
    <property type="term" value="C:mating projection tip"/>
    <property type="evidence" value="ECO:0007669"/>
    <property type="project" value="TreeGrafter"/>
</dbReference>
<comment type="caution">
    <text evidence="4">The sequence shown here is derived from an EMBL/GenBank/DDBJ whole genome shotgun (WGS) entry which is preliminary data.</text>
</comment>
<keyword evidence="1 2" id="KW-0728">SH3 domain</keyword>
<dbReference type="Proteomes" id="UP000694255">
    <property type="component" value="Unassembled WGS sequence"/>
</dbReference>
<dbReference type="FunFam" id="2.30.30.40:FF:000072">
    <property type="entry name" value="Unconventional Myosin IB"/>
    <property type="match status" value="1"/>
</dbReference>
<feature type="domain" description="SH3" evidence="3">
    <location>
        <begin position="321"/>
        <end position="377"/>
    </location>
</feature>
<dbReference type="GO" id="GO:0006897">
    <property type="term" value="P:endocytosis"/>
    <property type="evidence" value="ECO:0007669"/>
    <property type="project" value="InterPro"/>
</dbReference>
<evidence type="ECO:0000256" key="2">
    <source>
        <dbReference type="PROSITE-ProRule" id="PRU00192"/>
    </source>
</evidence>
<dbReference type="InterPro" id="IPR046982">
    <property type="entry name" value="BIN3/RVS161-like"/>
</dbReference>
<dbReference type="OrthoDB" id="10255128at2759"/>
<keyword evidence="5" id="KW-1185">Reference proteome</keyword>
<evidence type="ECO:0000259" key="3">
    <source>
        <dbReference type="PROSITE" id="PS50002"/>
    </source>
</evidence>
<dbReference type="PANTHER" id="PTHR47174">
    <property type="entry name" value="BRIDGING INTEGRATOR 3"/>
    <property type="match status" value="1"/>
</dbReference>
<evidence type="ECO:0000313" key="5">
    <source>
        <dbReference type="Proteomes" id="UP000694255"/>
    </source>
</evidence>
<evidence type="ECO:0000313" key="4">
    <source>
        <dbReference type="EMBL" id="KAG7664477.1"/>
    </source>
</evidence>
<dbReference type="GeneID" id="73468784"/>
<dbReference type="GO" id="GO:1990528">
    <property type="term" value="C:Rvs161p-Rvs167p complex"/>
    <property type="evidence" value="ECO:0007669"/>
    <property type="project" value="TreeGrafter"/>
</dbReference>
<dbReference type="AlphaFoldDB" id="A0A8J5QSK1"/>
<dbReference type="GO" id="GO:0031097">
    <property type="term" value="C:medial cortex"/>
    <property type="evidence" value="ECO:0007669"/>
    <property type="project" value="TreeGrafter"/>
</dbReference>
<dbReference type="Pfam" id="PF07653">
    <property type="entry name" value="SH3_2"/>
    <property type="match status" value="1"/>
</dbReference>
<dbReference type="GO" id="GO:0008289">
    <property type="term" value="F:lipid binding"/>
    <property type="evidence" value="ECO:0007669"/>
    <property type="project" value="TreeGrafter"/>
</dbReference>
<dbReference type="GO" id="GO:0030479">
    <property type="term" value="C:actin cortical patch"/>
    <property type="evidence" value="ECO:0007669"/>
    <property type="project" value="TreeGrafter"/>
</dbReference>
<dbReference type="PROSITE" id="PS50002">
    <property type="entry name" value="SH3"/>
    <property type="match status" value="1"/>
</dbReference>
<dbReference type="InterPro" id="IPR001452">
    <property type="entry name" value="SH3_domain"/>
</dbReference>
<reference evidence="4 5" key="1">
    <citation type="journal article" date="2021" name="DNA Res.">
        <title>Genome analysis of Candida subhashii reveals its hybrid nature and dual mitochondrial genome conformations.</title>
        <authorList>
            <person name="Mixao V."/>
            <person name="Hegedusova E."/>
            <person name="Saus E."/>
            <person name="Pryszcz L.P."/>
            <person name="Cillingova A."/>
            <person name="Nosek J."/>
            <person name="Gabaldon T."/>
        </authorList>
    </citation>
    <scope>NUCLEOTIDE SEQUENCE [LARGE SCALE GENOMIC DNA]</scope>
    <source>
        <strain evidence="4 5">CBS 10753</strain>
    </source>
</reference>
<sequence>MFPNSMNSDINKIASLVSSQLKISDDSIIIKPDHFDWNRIKRTPQYFKQKIKFNGGSYTVDESFNDLENELNNEEKTIKSLIKYVKPFGQSMIQLLEISKEISDGFQDLIDPYNKLITEGNVDEHEYEAWNRIHEYKNVVKSINVENDVKEVMNIIENKLEECLKIIKTIQKKISIRQYALLDYDKVYNNHESLLLKQEQGDLTLKQTNQLYSLKRKTEENKLKYDEINNILKIELPYFFKLMQLIIEPIQVMVYFVYLIYVYQTSSNLEPFYKITGDIKQLVDDFEIQNKPIVAEIEKFSIINFQSQFLKDLLTTENNETGSQYCHAIFNFQGQEKSDLSIQKGDTIKILEREGEWWKGELDGKVGYFPSNYVRLL</sequence>
<organism evidence="4 5">
    <name type="scientific">[Candida] subhashii</name>
    <dbReference type="NCBI Taxonomy" id="561895"/>
    <lineage>
        <taxon>Eukaryota</taxon>
        <taxon>Fungi</taxon>
        <taxon>Dikarya</taxon>
        <taxon>Ascomycota</taxon>
        <taxon>Saccharomycotina</taxon>
        <taxon>Pichiomycetes</taxon>
        <taxon>Debaryomycetaceae</taxon>
        <taxon>Spathaspora</taxon>
    </lineage>
</organism>
<proteinExistence type="predicted"/>
<evidence type="ECO:0000256" key="1">
    <source>
        <dbReference type="ARBA" id="ARBA00022443"/>
    </source>
</evidence>
<accession>A0A8J5QSK1</accession>